<sequence>MTSLYKNNTFTLVKRIAGKKVLKNKWIYKLKFEEGKTEPTYNASHTDGKTTRFVVKGKENLVYNLKKSLYGLKQAPMQWYKKFHSFMLGQEFEKTLVYHCVYKKVLKDTSFIILLLYVDDMLLVGDNVKKINDLKNDLSRVFEMKDLGEAKHILGMQIRRERANRCLSLSQEQYILKVLKRFNMDDAKAVSCPLNVQVKLGSKNCPPSQQDIEYMSKVPYASAVGSLIYAMICTRADIGLGKDVVLEAYTDVDMAEDVDSKRSTSGYIFTFGGGAVSWQSKLKKCVALSTTEEEYIAITECCKELLWMKRIF</sequence>
<protein>
    <recommendedName>
        <fullName evidence="1">Reverse transcriptase Ty1/copia-type domain-containing protein</fullName>
    </recommendedName>
</protein>
<keyword evidence="3" id="KW-1185">Reference proteome</keyword>
<reference evidence="2 3" key="1">
    <citation type="submission" date="2024-01" db="EMBL/GenBank/DDBJ databases">
        <title>The complete chloroplast genome sequence of Lithospermum erythrorhizon: insights into the phylogenetic relationship among Boraginaceae species and the maternal lineages of purple gromwells.</title>
        <authorList>
            <person name="Okada T."/>
            <person name="Watanabe K."/>
        </authorList>
    </citation>
    <scope>NUCLEOTIDE SEQUENCE [LARGE SCALE GENOMIC DNA]</scope>
</reference>
<accession>A0AAV3RHW1</accession>
<evidence type="ECO:0000313" key="3">
    <source>
        <dbReference type="Proteomes" id="UP001454036"/>
    </source>
</evidence>
<name>A0AAV3RHW1_LITER</name>
<dbReference type="InterPro" id="IPR043502">
    <property type="entry name" value="DNA/RNA_pol_sf"/>
</dbReference>
<proteinExistence type="predicted"/>
<organism evidence="2 3">
    <name type="scientific">Lithospermum erythrorhizon</name>
    <name type="common">Purple gromwell</name>
    <name type="synonym">Lithospermum officinale var. erythrorhizon</name>
    <dbReference type="NCBI Taxonomy" id="34254"/>
    <lineage>
        <taxon>Eukaryota</taxon>
        <taxon>Viridiplantae</taxon>
        <taxon>Streptophyta</taxon>
        <taxon>Embryophyta</taxon>
        <taxon>Tracheophyta</taxon>
        <taxon>Spermatophyta</taxon>
        <taxon>Magnoliopsida</taxon>
        <taxon>eudicotyledons</taxon>
        <taxon>Gunneridae</taxon>
        <taxon>Pentapetalae</taxon>
        <taxon>asterids</taxon>
        <taxon>lamiids</taxon>
        <taxon>Boraginales</taxon>
        <taxon>Boraginaceae</taxon>
        <taxon>Boraginoideae</taxon>
        <taxon>Lithospermeae</taxon>
        <taxon>Lithospermum</taxon>
    </lineage>
</organism>
<dbReference type="Pfam" id="PF07727">
    <property type="entry name" value="RVT_2"/>
    <property type="match status" value="1"/>
</dbReference>
<evidence type="ECO:0000313" key="2">
    <source>
        <dbReference type="EMBL" id="GAA0174725.1"/>
    </source>
</evidence>
<feature type="domain" description="Reverse transcriptase Ty1/copia-type" evidence="1">
    <location>
        <begin position="53"/>
        <end position="194"/>
    </location>
</feature>
<dbReference type="InterPro" id="IPR013103">
    <property type="entry name" value="RVT_2"/>
</dbReference>
<gene>
    <name evidence="2" type="ORF">LIER_28058</name>
</gene>
<comment type="caution">
    <text evidence="2">The sequence shown here is derived from an EMBL/GenBank/DDBJ whole genome shotgun (WGS) entry which is preliminary data.</text>
</comment>
<dbReference type="EMBL" id="BAABME010009200">
    <property type="protein sequence ID" value="GAA0174725.1"/>
    <property type="molecule type" value="Genomic_DNA"/>
</dbReference>
<evidence type="ECO:0000259" key="1">
    <source>
        <dbReference type="Pfam" id="PF07727"/>
    </source>
</evidence>
<dbReference type="PANTHER" id="PTHR11439">
    <property type="entry name" value="GAG-POL-RELATED RETROTRANSPOSON"/>
    <property type="match status" value="1"/>
</dbReference>
<dbReference type="PANTHER" id="PTHR11439:SF467">
    <property type="entry name" value="INTEGRASE CATALYTIC DOMAIN-CONTAINING PROTEIN"/>
    <property type="match status" value="1"/>
</dbReference>
<dbReference type="SUPFAM" id="SSF56672">
    <property type="entry name" value="DNA/RNA polymerases"/>
    <property type="match status" value="1"/>
</dbReference>
<dbReference type="AlphaFoldDB" id="A0AAV3RHW1"/>
<dbReference type="Proteomes" id="UP001454036">
    <property type="component" value="Unassembled WGS sequence"/>
</dbReference>
<dbReference type="CDD" id="cd09272">
    <property type="entry name" value="RNase_HI_RT_Ty1"/>
    <property type="match status" value="1"/>
</dbReference>